<dbReference type="AlphaFoldDB" id="A0A0J8G0G6"/>
<dbReference type="Proteomes" id="UP000036756">
    <property type="component" value="Unassembled WGS sequence"/>
</dbReference>
<proteinExistence type="predicted"/>
<dbReference type="NCBIfam" id="TIGR02532">
    <property type="entry name" value="IV_pilin_GFxxxE"/>
    <property type="match status" value="1"/>
</dbReference>
<keyword evidence="1" id="KW-0812">Transmembrane</keyword>
<evidence type="ECO:0000313" key="2">
    <source>
        <dbReference type="EMBL" id="KMT21286.1"/>
    </source>
</evidence>
<protein>
    <recommendedName>
        <fullName evidence="4">Prepilin-type N-terminal cleavage/methylation domain-containing protein</fullName>
    </recommendedName>
</protein>
<gene>
    <name evidence="2" type="ORF">CLCY_2c00460</name>
</gene>
<dbReference type="STRING" id="1121307.CLCY_2c00460"/>
<accession>A0A0J8G0G6</accession>
<dbReference type="InterPro" id="IPR012902">
    <property type="entry name" value="N_methyl_site"/>
</dbReference>
<feature type="transmembrane region" description="Helical" evidence="1">
    <location>
        <begin position="7"/>
        <end position="31"/>
    </location>
</feature>
<evidence type="ECO:0000313" key="3">
    <source>
        <dbReference type="Proteomes" id="UP000036756"/>
    </source>
</evidence>
<evidence type="ECO:0008006" key="4">
    <source>
        <dbReference type="Google" id="ProtNLM"/>
    </source>
</evidence>
<keyword evidence="1" id="KW-0472">Membrane</keyword>
<reference evidence="2 3" key="1">
    <citation type="submission" date="2015-06" db="EMBL/GenBank/DDBJ databases">
        <title>Draft genome sequence of the purine-degrading Clostridium cylindrosporum HC-1 (DSM 605).</title>
        <authorList>
            <person name="Poehlein A."/>
            <person name="Schiel-Bengelsdorf B."/>
            <person name="Bengelsdorf F."/>
            <person name="Daniel R."/>
            <person name="Duerre P."/>
        </authorList>
    </citation>
    <scope>NUCLEOTIDE SEQUENCE [LARGE SCALE GENOMIC DNA]</scope>
    <source>
        <strain evidence="2 3">DSM 605</strain>
    </source>
</reference>
<keyword evidence="3" id="KW-1185">Reference proteome</keyword>
<name>A0A0J8G0G6_CLOCY</name>
<dbReference type="PROSITE" id="PS00409">
    <property type="entry name" value="PROKAR_NTER_METHYL"/>
    <property type="match status" value="1"/>
</dbReference>
<dbReference type="EMBL" id="LFVU01000027">
    <property type="protein sequence ID" value="KMT21286.1"/>
    <property type="molecule type" value="Genomic_DNA"/>
</dbReference>
<evidence type="ECO:0000256" key="1">
    <source>
        <dbReference type="SAM" id="Phobius"/>
    </source>
</evidence>
<sequence length="224" mass="26137">MRRRKSGLTLIELIVSLSILVILFTVVYDLYMNNLSLYKKDEMKVKSELQVKNFCDSLYSYLKASYQNSIEVGNSEKLEDVKWSEVIEEQKSILMLIPQKGDPVECSDSYIENLSGSYYYRGRLKDIINSEEVKNTDYHYIMFSLKEENGGKYIETISNIIEDSQIKTKSLKGIVENFTIKPEYVQVNENAEARLILSKIKIKLEYKQSKNKTDNIKLDYTIRN</sequence>
<keyword evidence="1" id="KW-1133">Transmembrane helix</keyword>
<dbReference type="Pfam" id="PF07963">
    <property type="entry name" value="N_methyl"/>
    <property type="match status" value="1"/>
</dbReference>
<dbReference type="PATRIC" id="fig|1121307.3.peg.902"/>
<dbReference type="RefSeq" id="WP_048570732.1">
    <property type="nucleotide sequence ID" value="NZ_LFVU01000027.1"/>
</dbReference>
<organism evidence="2 3">
    <name type="scientific">Clostridium cylindrosporum DSM 605</name>
    <dbReference type="NCBI Taxonomy" id="1121307"/>
    <lineage>
        <taxon>Bacteria</taxon>
        <taxon>Bacillati</taxon>
        <taxon>Bacillota</taxon>
        <taxon>Clostridia</taxon>
        <taxon>Eubacteriales</taxon>
        <taxon>Clostridiaceae</taxon>
        <taxon>Clostridium</taxon>
    </lineage>
</organism>
<comment type="caution">
    <text evidence="2">The sequence shown here is derived from an EMBL/GenBank/DDBJ whole genome shotgun (WGS) entry which is preliminary data.</text>
</comment>